<feature type="region of interest" description="Disordered" evidence="1">
    <location>
        <begin position="1"/>
        <end position="32"/>
    </location>
</feature>
<dbReference type="STRING" id="568069.A0A1J1IAC4"/>
<evidence type="ECO:0000313" key="3">
    <source>
        <dbReference type="EMBL" id="CRK97237.1"/>
    </source>
</evidence>
<dbReference type="GO" id="GO:0000976">
    <property type="term" value="F:transcription cis-regulatory region binding"/>
    <property type="evidence" value="ECO:0007669"/>
    <property type="project" value="TreeGrafter"/>
</dbReference>
<dbReference type="GO" id="GO:0031507">
    <property type="term" value="P:heterochromatin formation"/>
    <property type="evidence" value="ECO:0007669"/>
    <property type="project" value="TreeGrafter"/>
</dbReference>
<proteinExistence type="predicted"/>
<evidence type="ECO:0000259" key="2">
    <source>
        <dbReference type="PROSITE" id="PS51038"/>
    </source>
</evidence>
<reference evidence="3 4" key="1">
    <citation type="submission" date="2015-04" db="EMBL/GenBank/DDBJ databases">
        <authorList>
            <person name="Syromyatnikov M.Y."/>
            <person name="Popov V.N."/>
        </authorList>
    </citation>
    <scope>NUCLEOTIDE SEQUENCE [LARGE SCALE GENOMIC DNA]</scope>
</reference>
<feature type="compositionally biased region" description="Basic residues" evidence="1">
    <location>
        <begin position="510"/>
        <end position="522"/>
    </location>
</feature>
<protein>
    <submittedName>
        <fullName evidence="3">CLUMA_CG010633, isoform A</fullName>
    </submittedName>
</protein>
<feature type="region of interest" description="Disordered" evidence="1">
    <location>
        <begin position="510"/>
        <end position="593"/>
    </location>
</feature>
<dbReference type="InterPro" id="IPR043151">
    <property type="entry name" value="BAH_sf"/>
</dbReference>
<dbReference type="GO" id="GO:0045892">
    <property type="term" value="P:negative regulation of DNA-templated transcription"/>
    <property type="evidence" value="ECO:0007669"/>
    <property type="project" value="TreeGrafter"/>
</dbReference>
<evidence type="ECO:0000256" key="1">
    <source>
        <dbReference type="SAM" id="MobiDB-lite"/>
    </source>
</evidence>
<dbReference type="SMART" id="SM00439">
    <property type="entry name" value="BAH"/>
    <property type="match status" value="1"/>
</dbReference>
<dbReference type="InterPro" id="IPR053032">
    <property type="entry name" value="BAH_domain-containing"/>
</dbReference>
<name>A0A1J1IAC4_9DIPT</name>
<dbReference type="PANTHER" id="PTHR46576">
    <property type="entry name" value="BROMO ADJACENT HOMOLOGY DOMAIN-CONTAINING 1 PROTEIN"/>
    <property type="match status" value="1"/>
</dbReference>
<dbReference type="AlphaFoldDB" id="A0A1J1IAC4"/>
<feature type="compositionally biased region" description="Basic and acidic residues" evidence="1">
    <location>
        <begin position="627"/>
        <end position="658"/>
    </location>
</feature>
<dbReference type="GO" id="GO:0003682">
    <property type="term" value="F:chromatin binding"/>
    <property type="evidence" value="ECO:0007669"/>
    <property type="project" value="InterPro"/>
</dbReference>
<feature type="compositionally biased region" description="Low complexity" evidence="1">
    <location>
        <begin position="472"/>
        <end position="481"/>
    </location>
</feature>
<dbReference type="PANTHER" id="PTHR46576:SF1">
    <property type="entry name" value="BROMO ADJACENT HOMOLOGY DOMAIN-CONTAINING 1 PROTEIN"/>
    <property type="match status" value="1"/>
</dbReference>
<dbReference type="Gene3D" id="2.30.30.490">
    <property type="match status" value="1"/>
</dbReference>
<feature type="region of interest" description="Disordered" evidence="1">
    <location>
        <begin position="443"/>
        <end position="481"/>
    </location>
</feature>
<organism evidence="3 4">
    <name type="scientific">Clunio marinus</name>
    <dbReference type="NCBI Taxonomy" id="568069"/>
    <lineage>
        <taxon>Eukaryota</taxon>
        <taxon>Metazoa</taxon>
        <taxon>Ecdysozoa</taxon>
        <taxon>Arthropoda</taxon>
        <taxon>Hexapoda</taxon>
        <taxon>Insecta</taxon>
        <taxon>Pterygota</taxon>
        <taxon>Neoptera</taxon>
        <taxon>Endopterygota</taxon>
        <taxon>Diptera</taxon>
        <taxon>Nematocera</taxon>
        <taxon>Chironomoidea</taxon>
        <taxon>Chironomidae</taxon>
        <taxon>Clunio</taxon>
    </lineage>
</organism>
<dbReference type="PROSITE" id="PS51038">
    <property type="entry name" value="BAH"/>
    <property type="match status" value="1"/>
</dbReference>
<feature type="domain" description="BAH" evidence="2">
    <location>
        <begin position="908"/>
        <end position="1056"/>
    </location>
</feature>
<keyword evidence="4" id="KW-1185">Reference proteome</keyword>
<dbReference type="Pfam" id="PF01426">
    <property type="entry name" value="BAH"/>
    <property type="match status" value="1"/>
</dbReference>
<accession>A0A1J1IAC4</accession>
<dbReference type="Proteomes" id="UP000183832">
    <property type="component" value="Unassembled WGS sequence"/>
</dbReference>
<feature type="region of interest" description="Disordered" evidence="1">
    <location>
        <begin position="620"/>
        <end position="747"/>
    </location>
</feature>
<feature type="compositionally biased region" description="Basic and acidic residues" evidence="1">
    <location>
        <begin position="736"/>
        <end position="747"/>
    </location>
</feature>
<gene>
    <name evidence="3" type="ORF">CLUMA_CG010633</name>
</gene>
<sequence>MITGGDLAPRPSYRYGPHPPPPDYSRPMHQMHYPPTYPPSPYGYYGQPPPPPHQEICYSPYYPPKYYPPNAPYARRFMTPNYYQPPPLDYRPPPQAVPQNAPSQIAPAAPTPQHIDHYSSSPYYAGYSPNNGGQCYSQTQPRTMQPPYLDAAQYHSSSCPCPMQSCPKNAHTGTGPTNKAKGPVSANTTIAESNPKTISTFNIASCKIENITSPNVVIKPENNDKMEASPSNSHELFSQHLNLKMLESPELTPSPARGSIGLQIPPTVQHEAVQPTEHSSDINSFSQRKHPRVGKSMERERQHQQHITMGGTMTYQTTLENSDNVALELTQFKKEFTVKKEGDVKKEKDCDMIDRGYRSINPIDNVKLERPEAEHDSLSTQMAPKQTTNNFVTDTITVNLINESGDECVDYSMKRKLDETSNDDVIELSDNSTVDPPSLTLKRRKLLEKPVSTPKKSPPNSYKSLIKQANPSTTTYQSSTSKSKLLTSNINRLSNKSNIKRRTILKSKNVRLLAKAKKRSPKKNVTEDESDKVESVNGDDNAENDSVIDVNKFNNEDISETTEKSDEIAEETSTENDNHEDKSMDGSSEYSGKSNIDLTIDRVAKGYFSESDIFTCLSKQRKTKSQKKFDAKLIKSGINDKKNAKKAKTDVTDVPVKDKTKKKSKVNKEADMQQEAAGDNELRKARKLKKLKVKEIDDGGKNKSKKKPKDGEKEPLSLDDILPSHSTPKRKQKTPKNVESKKEKKEKVVENLTVSALIESDEDDKTVVTVETRDEETSTTLLSSAQTINTTKSQLDETDVANNNNECFEDNNRHKQQESLTLYKTPGYGWTMNKTGKRGKKTKFSNRKKHKFTLLNDIVIPKSTSIPRWSNGWVWGGDPYQALVFLNSDDPPVPRTCYDSMRHEECGDVIRPRDCVLLRAGGKRNELPYVAKVAQLWENPEDGEMMMSLFWYYRPEHTEQGRQENDASDEVFASRHKDHNSVACIEDKCHVLTYNEYCRYRKSLRQLEENLDEQVSFVPKLHFPERRTVPPQTSPELVMFCRRVYDFRGKRLVEDKKKK</sequence>
<dbReference type="EMBL" id="CVRI01000047">
    <property type="protein sequence ID" value="CRK97237.1"/>
    <property type="molecule type" value="Genomic_DNA"/>
</dbReference>
<dbReference type="InterPro" id="IPR001025">
    <property type="entry name" value="BAH_dom"/>
</dbReference>
<dbReference type="OrthoDB" id="1922186at2759"/>
<feature type="compositionally biased region" description="Polar residues" evidence="1">
    <location>
        <begin position="454"/>
        <end position="471"/>
    </location>
</feature>
<evidence type="ECO:0000313" key="4">
    <source>
        <dbReference type="Proteomes" id="UP000183832"/>
    </source>
</evidence>
<dbReference type="GO" id="GO:0005677">
    <property type="term" value="C:chromatin silencing complex"/>
    <property type="evidence" value="ECO:0007669"/>
    <property type="project" value="TreeGrafter"/>
</dbReference>